<dbReference type="PANTHER" id="PTHR46323:SF2">
    <property type="entry name" value="BETA-GALACTOSIDASE"/>
    <property type="match status" value="1"/>
</dbReference>
<dbReference type="PROSITE" id="PS00608">
    <property type="entry name" value="GLYCOSYL_HYDROL_F2_2"/>
    <property type="match status" value="1"/>
</dbReference>
<dbReference type="SMART" id="SM01038">
    <property type="entry name" value="Bgal_small_N"/>
    <property type="match status" value="1"/>
</dbReference>
<dbReference type="InterPro" id="IPR006104">
    <property type="entry name" value="Glyco_hydro_2_N"/>
</dbReference>
<dbReference type="GO" id="GO:0016787">
    <property type="term" value="F:hydrolase activity"/>
    <property type="evidence" value="ECO:0007669"/>
    <property type="project" value="UniProtKB-KW"/>
</dbReference>
<evidence type="ECO:0000259" key="10">
    <source>
        <dbReference type="SMART" id="SM01038"/>
    </source>
</evidence>
<evidence type="ECO:0000256" key="4">
    <source>
        <dbReference type="ARBA" id="ARBA00013303"/>
    </source>
</evidence>
<feature type="domain" description="Beta galactosidase small chain/" evidence="10">
    <location>
        <begin position="719"/>
        <end position="994"/>
    </location>
</feature>
<dbReference type="Proteomes" id="UP001060039">
    <property type="component" value="Chromosome"/>
</dbReference>
<evidence type="ECO:0000256" key="8">
    <source>
        <dbReference type="RuleBase" id="RU361154"/>
    </source>
</evidence>
<dbReference type="InterPro" id="IPR036156">
    <property type="entry name" value="Beta-gal/glucu_dom_sf"/>
</dbReference>
<dbReference type="InterPro" id="IPR014718">
    <property type="entry name" value="GH-type_carb-bd"/>
</dbReference>
<sequence length="996" mass="107486">MSVVVPRPAGPHPLDDPTPAPGALAPVSTLDTDARVLRLDGQWRFRWAPSAGAAEAGIEHPDFDDSAWGTIAVPSSYTMPVHDATVGGPHGAPAYTNVKYPFPVDPPFPPDANPVGDHRLRFALEEVPARAHLRFEGVEGAGDVWLNGIFVGSTRGSRLPTVFEVGDLLAESNVLVVRVHTFSAASYLEDQDEWWNPGIIRSVTLRERPALAIDDVHVVAAWGQNGASLRVDVRTASDAPLTVEIVELGVSVAPGVEVAVPDAQPWSAESPQLYTLRVASPHEVVTTRIGFRTIAIVEGEFTVNGAPIQLRGVNRHEHHPDFGRAVPRETLELDLLLMKRANVNAIRTSHYPPHPDMLDLADELGFWVIDECDFETHGFGDVGWRGNPTDDPAWEAALRDRAARMVERDKNHPSIIMWSLGNEAGTGRNLAAMADEMRGRDATRPLHYEGDQECRDVDVWSRMYAPHDQVAAIGWHEEPPLDDPALDARRRAMPFVLCEYVHAMGTGPGGMTEYQQLFDGHPRLIGGFVWEWLEHGIHRPLPDGRTGTFYGGDFGEPVHDGNFVIDGLVAADRTPRAQLADLAAVFAPLVMSVDAEAGVLHVHSRLDHTDTSRYQLSWRVSSASSSVNADGLDEDGVTQGRAGVFAHRPVPPRGSAEIPLPPPLLEHVRTPGLVVTIEASESDSAVPGMSGWVVARAQVVTVGAEQVRPAAVPAAGILSLSDLVLDESTGAVTAFGEQAVEDWRLELWRAPIDNDFGIGWDQPDTRPNAERWATLGLDRLVSRLVSLSRSDDRVEVVTRIGAAATDVGVTARWTWTVREGALHLALDVTPDSAVGVAVDWARVGVSFALPGSAAGVQWFGRGPGPAYPDTGQAAHWGWFSRTLDGLQERTVRPQESGARADVRWARVALPGSSSSTPDAALEIASPDGVALTVRPWSTATLAATTHDHLLEPDSRTHIVLDLAQSGAGTGACGPGVLPKYQLPAQHVVGELEFRVS</sequence>
<dbReference type="InterPro" id="IPR013783">
    <property type="entry name" value="Ig-like_fold"/>
</dbReference>
<dbReference type="InterPro" id="IPR004199">
    <property type="entry name" value="B-gal_small/dom_5"/>
</dbReference>
<accession>A0ABY5FYG2</accession>
<dbReference type="SUPFAM" id="SSF49785">
    <property type="entry name" value="Galactose-binding domain-like"/>
    <property type="match status" value="1"/>
</dbReference>
<dbReference type="InterPro" id="IPR011013">
    <property type="entry name" value="Gal_mutarotase_sf_dom"/>
</dbReference>
<evidence type="ECO:0000256" key="5">
    <source>
        <dbReference type="ARBA" id="ARBA00022801"/>
    </source>
</evidence>
<name>A0ABY5FYG2_9MICO</name>
<comment type="similarity">
    <text evidence="2 8">Belongs to the glycosyl hydrolase 2 family.</text>
</comment>
<dbReference type="Pfam" id="PF02929">
    <property type="entry name" value="Bgal_small_N"/>
    <property type="match status" value="1"/>
</dbReference>
<organism evidence="11 12">
    <name type="scientific">Microcella humidisoli</name>
    <dbReference type="NCBI Taxonomy" id="2963406"/>
    <lineage>
        <taxon>Bacteria</taxon>
        <taxon>Bacillati</taxon>
        <taxon>Actinomycetota</taxon>
        <taxon>Actinomycetes</taxon>
        <taxon>Micrococcales</taxon>
        <taxon>Microbacteriaceae</taxon>
        <taxon>Microcella</taxon>
    </lineage>
</organism>
<protein>
    <recommendedName>
        <fullName evidence="4 8">Beta-galactosidase</fullName>
        <ecNumber evidence="3 8">3.2.1.23</ecNumber>
    </recommendedName>
    <alternativeName>
        <fullName evidence="7 8">Lactase</fullName>
    </alternativeName>
</protein>
<evidence type="ECO:0000256" key="3">
    <source>
        <dbReference type="ARBA" id="ARBA00012756"/>
    </source>
</evidence>
<evidence type="ECO:0000256" key="1">
    <source>
        <dbReference type="ARBA" id="ARBA00001412"/>
    </source>
</evidence>
<dbReference type="EMBL" id="CP101497">
    <property type="protein sequence ID" value="UTT63354.1"/>
    <property type="molecule type" value="Genomic_DNA"/>
</dbReference>
<dbReference type="InterPro" id="IPR006102">
    <property type="entry name" value="Ig-like_GH2"/>
</dbReference>
<dbReference type="SUPFAM" id="SSF49303">
    <property type="entry name" value="beta-Galactosidase/glucuronidase domain"/>
    <property type="match status" value="2"/>
</dbReference>
<dbReference type="RefSeq" id="WP_255160486.1">
    <property type="nucleotide sequence ID" value="NZ_CP101497.1"/>
</dbReference>
<comment type="catalytic activity">
    <reaction evidence="1 8">
        <text>Hydrolysis of terminal non-reducing beta-D-galactose residues in beta-D-galactosides.</text>
        <dbReference type="EC" id="3.2.1.23"/>
    </reaction>
</comment>
<reference evidence="11" key="1">
    <citation type="submission" date="2022-07" db="EMBL/GenBank/DDBJ databases">
        <title>Taxonomic analysis of Microcella humidisoli nov. sp., isolated from riverside soil.</title>
        <authorList>
            <person name="Molina K.M."/>
            <person name="Kim S.B."/>
        </authorList>
    </citation>
    <scope>NUCLEOTIDE SEQUENCE</scope>
    <source>
        <strain evidence="11">MMS21-STM10</strain>
    </source>
</reference>
<feature type="region of interest" description="Disordered" evidence="9">
    <location>
        <begin position="1"/>
        <end position="22"/>
    </location>
</feature>
<evidence type="ECO:0000313" key="12">
    <source>
        <dbReference type="Proteomes" id="UP001060039"/>
    </source>
</evidence>
<evidence type="ECO:0000256" key="2">
    <source>
        <dbReference type="ARBA" id="ARBA00007401"/>
    </source>
</evidence>
<dbReference type="Pfam" id="PF00703">
    <property type="entry name" value="Glyco_hydro_2"/>
    <property type="match status" value="1"/>
</dbReference>
<dbReference type="InterPro" id="IPR008979">
    <property type="entry name" value="Galactose-bd-like_sf"/>
</dbReference>
<dbReference type="PROSITE" id="PS00719">
    <property type="entry name" value="GLYCOSYL_HYDROL_F2_1"/>
    <property type="match status" value="1"/>
</dbReference>
<dbReference type="Gene3D" id="2.60.40.10">
    <property type="entry name" value="Immunoglobulins"/>
    <property type="match status" value="2"/>
</dbReference>
<keyword evidence="5 8" id="KW-0378">Hydrolase</keyword>
<dbReference type="InterPro" id="IPR023232">
    <property type="entry name" value="Glyco_hydro_2_AS"/>
</dbReference>
<keyword evidence="12" id="KW-1185">Reference proteome</keyword>
<dbReference type="InterPro" id="IPR006101">
    <property type="entry name" value="Glyco_hydro_2"/>
</dbReference>
<dbReference type="SUPFAM" id="SSF51445">
    <property type="entry name" value="(Trans)glycosidases"/>
    <property type="match status" value="1"/>
</dbReference>
<dbReference type="SUPFAM" id="SSF74650">
    <property type="entry name" value="Galactose mutarotase-like"/>
    <property type="match status" value="1"/>
</dbReference>
<dbReference type="InterPro" id="IPR017853">
    <property type="entry name" value="GH"/>
</dbReference>
<dbReference type="InterPro" id="IPR006103">
    <property type="entry name" value="Glyco_hydro_2_cat"/>
</dbReference>
<evidence type="ECO:0000256" key="9">
    <source>
        <dbReference type="SAM" id="MobiDB-lite"/>
    </source>
</evidence>
<dbReference type="Gene3D" id="2.60.120.260">
    <property type="entry name" value="Galactose-binding domain-like"/>
    <property type="match status" value="1"/>
</dbReference>
<proteinExistence type="inferred from homology"/>
<keyword evidence="6 8" id="KW-0326">Glycosidase</keyword>
<dbReference type="PANTHER" id="PTHR46323">
    <property type="entry name" value="BETA-GALACTOSIDASE"/>
    <property type="match status" value="1"/>
</dbReference>
<dbReference type="Gene3D" id="3.20.20.80">
    <property type="entry name" value="Glycosidases"/>
    <property type="match status" value="1"/>
</dbReference>
<feature type="compositionally biased region" description="Pro residues" evidence="9">
    <location>
        <begin position="8"/>
        <end position="20"/>
    </location>
</feature>
<gene>
    <name evidence="11" type="ORF">NNL39_04415</name>
</gene>
<evidence type="ECO:0000313" key="11">
    <source>
        <dbReference type="EMBL" id="UTT63354.1"/>
    </source>
</evidence>
<evidence type="ECO:0000256" key="6">
    <source>
        <dbReference type="ARBA" id="ARBA00023295"/>
    </source>
</evidence>
<dbReference type="EC" id="3.2.1.23" evidence="3 8"/>
<dbReference type="PRINTS" id="PR00132">
    <property type="entry name" value="GLHYDRLASE2"/>
</dbReference>
<dbReference type="InterPro" id="IPR023230">
    <property type="entry name" value="Glyco_hydro_2_CS"/>
</dbReference>
<evidence type="ECO:0000256" key="7">
    <source>
        <dbReference type="ARBA" id="ARBA00032230"/>
    </source>
</evidence>
<dbReference type="Pfam" id="PF02837">
    <property type="entry name" value="Glyco_hydro_2_N"/>
    <property type="match status" value="1"/>
</dbReference>
<dbReference type="Gene3D" id="2.70.98.10">
    <property type="match status" value="1"/>
</dbReference>
<dbReference type="Pfam" id="PF02836">
    <property type="entry name" value="Glyco_hydro_2_C"/>
    <property type="match status" value="1"/>
</dbReference>
<dbReference type="InterPro" id="IPR050347">
    <property type="entry name" value="Bact_Beta-galactosidase"/>
</dbReference>